<feature type="domain" description="Calpain catalytic" evidence="7">
    <location>
        <begin position="363"/>
        <end position="704"/>
    </location>
</feature>
<evidence type="ECO:0000256" key="1">
    <source>
        <dbReference type="ARBA" id="ARBA00022670"/>
    </source>
</evidence>
<keyword evidence="2 5" id="KW-0378">Hydrolase</keyword>
<dbReference type="Gene3D" id="1.20.58.80">
    <property type="entry name" value="Phosphotransferase system, lactose/cellobiose-type IIA subunit"/>
    <property type="match status" value="1"/>
</dbReference>
<feature type="active site" evidence="5">
    <location>
        <position position="392"/>
    </location>
</feature>
<evidence type="ECO:0000256" key="4">
    <source>
        <dbReference type="PIRSR" id="PIRSR622684-1"/>
    </source>
</evidence>
<dbReference type="SUPFAM" id="SSF54001">
    <property type="entry name" value="Cysteine proteinases"/>
    <property type="match status" value="1"/>
</dbReference>
<evidence type="ECO:0000256" key="6">
    <source>
        <dbReference type="SAM" id="MobiDB-lite"/>
    </source>
</evidence>
<feature type="active site" evidence="4 5">
    <location>
        <position position="642"/>
    </location>
</feature>
<feature type="compositionally biased region" description="Polar residues" evidence="6">
    <location>
        <begin position="235"/>
        <end position="249"/>
    </location>
</feature>
<evidence type="ECO:0000313" key="8">
    <source>
        <dbReference type="EMBL" id="KAK3277899.1"/>
    </source>
</evidence>
<dbReference type="InterPro" id="IPR022684">
    <property type="entry name" value="Calpain_cysteine_protease"/>
</dbReference>
<gene>
    <name evidence="8" type="ORF">CYMTET_14125</name>
</gene>
<dbReference type="Pfam" id="PF01067">
    <property type="entry name" value="Calpain_III"/>
    <property type="match status" value="1"/>
</dbReference>
<dbReference type="AlphaFoldDB" id="A0AAE0GGY0"/>
<proteinExistence type="predicted"/>
<dbReference type="PANTHER" id="PTHR46143:SF1">
    <property type="entry name" value="CALPAIN-7"/>
    <property type="match status" value="1"/>
</dbReference>
<dbReference type="SUPFAM" id="SSF116846">
    <property type="entry name" value="MIT domain"/>
    <property type="match status" value="1"/>
</dbReference>
<dbReference type="PRINTS" id="PR00704">
    <property type="entry name" value="CALPAIN"/>
</dbReference>
<dbReference type="SUPFAM" id="SSF49758">
    <property type="entry name" value="Calpain large subunit, middle domain (domain III)"/>
    <property type="match status" value="1"/>
</dbReference>
<name>A0AAE0GGY0_9CHLO</name>
<dbReference type="InterPro" id="IPR001300">
    <property type="entry name" value="Peptidase_C2_calpain_cat"/>
</dbReference>
<dbReference type="InterPro" id="IPR036181">
    <property type="entry name" value="MIT_dom_sf"/>
</dbReference>
<evidence type="ECO:0000259" key="7">
    <source>
        <dbReference type="PROSITE" id="PS50203"/>
    </source>
</evidence>
<dbReference type="GO" id="GO:0006508">
    <property type="term" value="P:proteolysis"/>
    <property type="evidence" value="ECO:0007669"/>
    <property type="project" value="UniProtKB-KW"/>
</dbReference>
<dbReference type="InterPro" id="IPR007330">
    <property type="entry name" value="MIT_dom"/>
</dbReference>
<dbReference type="CDD" id="cd00044">
    <property type="entry name" value="CysPc"/>
    <property type="match status" value="1"/>
</dbReference>
<dbReference type="PROSITE" id="PS50203">
    <property type="entry name" value="CALPAIN_CAT"/>
    <property type="match status" value="1"/>
</dbReference>
<dbReference type="GO" id="GO:0004198">
    <property type="term" value="F:calcium-dependent cysteine-type endopeptidase activity"/>
    <property type="evidence" value="ECO:0007669"/>
    <property type="project" value="InterPro"/>
</dbReference>
<dbReference type="Gene3D" id="2.60.120.380">
    <property type="match status" value="1"/>
</dbReference>
<organism evidence="8 9">
    <name type="scientific">Cymbomonas tetramitiformis</name>
    <dbReference type="NCBI Taxonomy" id="36881"/>
    <lineage>
        <taxon>Eukaryota</taxon>
        <taxon>Viridiplantae</taxon>
        <taxon>Chlorophyta</taxon>
        <taxon>Pyramimonadophyceae</taxon>
        <taxon>Pyramimonadales</taxon>
        <taxon>Pyramimonadaceae</taxon>
        <taxon>Cymbomonas</taxon>
    </lineage>
</organism>
<keyword evidence="3 5" id="KW-0788">Thiol protease</keyword>
<dbReference type="InterPro" id="IPR022682">
    <property type="entry name" value="Calpain_domain_III"/>
</dbReference>
<dbReference type="InterPro" id="IPR051297">
    <property type="entry name" value="PalB/RIM13"/>
</dbReference>
<reference evidence="8 9" key="1">
    <citation type="journal article" date="2015" name="Genome Biol. Evol.">
        <title>Comparative Genomics of a Bacterivorous Green Alga Reveals Evolutionary Causalities and Consequences of Phago-Mixotrophic Mode of Nutrition.</title>
        <authorList>
            <person name="Burns J.A."/>
            <person name="Paasch A."/>
            <person name="Narechania A."/>
            <person name="Kim E."/>
        </authorList>
    </citation>
    <scope>NUCLEOTIDE SEQUENCE [LARGE SCALE GENOMIC DNA]</scope>
    <source>
        <strain evidence="8 9">PLY_AMNH</strain>
    </source>
</reference>
<dbReference type="SMART" id="SM00230">
    <property type="entry name" value="CysPc"/>
    <property type="match status" value="1"/>
</dbReference>
<dbReference type="Pfam" id="PF04212">
    <property type="entry name" value="MIT"/>
    <property type="match status" value="1"/>
</dbReference>
<sequence length="978" mass="106309">MGGLIELSKLAAQKAIEADEAGDLEEAEKWYMEAADSLLRLVANGVPVVEGFSSKEQSRISAAEYIARAEHLRALRTQPGSSAARSDKRAAATPCEASTSSCDVENQKTAAAELRVQAARDAMSLEARGDIDTAVHVYEGAIAGQLCVMQALGPSGQSMGPAVSLLLDELERLKLQQPKSGLEPPGSAPGLLPTSTPAPAPVPPRSSELEHTLRGDVGPNSGGSLPIVLPPWKTQPASAHSLGSTSSDTGIDADACASASTPPIIRGPPSRSTTPASTVPGKLVAPSAPRGGDGRSATTSPALPTAFLTPQEKQVLQRSSYVAGQVYLPWLPQDDVDQLSQPSLFSDSLLVLSPSQIKHLAGWKRLPELAVKPVLVHSINAFTVRQTLVPNCSFVSSLCCCALYEARFNRRLLTSRLFPQVWLQPAAAHFAPLSSGVASAGGCPLPASFFRCGFSRRLLTSRLFPQDAHGEPKINPSGQYAVKLHFNGVERKVLVDDRLPCDAAGRLICAHSSHSSEFWVSIIEKAFLKVHGGYNFRGSSSELDMYMLTGWIPEGVPVHEQQRVMGTSAPTTLSRKLAGSFDAEKYWTRLRDGHYLGQCLISASTTALTEQEEKVLGLVERHAYAVLDVREVCGHRLLLLKNPWSSVRWNGPFSPGDTKRWTPELRRALNYDTAKAQWIDNGVFWIDWRSLLTYFAKLHFNWNPFLFKLPEIAHFDWPFNASEARKDIFSLAHTPQFAFTCDNRAKAAGAGAAACMSVWVHLTKHVLQPQEENEDFIALHVFERPAASAGKQVFYMEEATRHGVYINSPHLFLRLDVPPGAQQNFVLVVSQQDRTSAGSFTLRVYCTAKIELRRIPNLYRYEIGPFAAKWPVQGGRLNPLRFNLTVDQTTEVCIRLEAPKNSGALLQLEARAAADHNGATMLFRPGFCFLRENIGPGAHSVLAFNYEGIGGLPAILRIGSSNCTVSINLSPLPATSIS</sequence>
<evidence type="ECO:0000256" key="3">
    <source>
        <dbReference type="ARBA" id="ARBA00022807"/>
    </source>
</evidence>
<keyword evidence="9" id="KW-1185">Reference proteome</keyword>
<keyword evidence="1 5" id="KW-0645">Protease</keyword>
<dbReference type="InterPro" id="IPR038765">
    <property type="entry name" value="Papain-like_cys_pep_sf"/>
</dbReference>
<accession>A0AAE0GGY0</accession>
<evidence type="ECO:0000256" key="2">
    <source>
        <dbReference type="ARBA" id="ARBA00022801"/>
    </source>
</evidence>
<dbReference type="Gene3D" id="3.90.70.10">
    <property type="entry name" value="Cysteine proteinases"/>
    <property type="match status" value="1"/>
</dbReference>
<protein>
    <recommendedName>
        <fullName evidence="7">Calpain catalytic domain-containing protein</fullName>
    </recommendedName>
</protein>
<dbReference type="EMBL" id="LGRX02005785">
    <property type="protein sequence ID" value="KAK3277899.1"/>
    <property type="molecule type" value="Genomic_DNA"/>
</dbReference>
<feature type="active site" evidence="4 5">
    <location>
        <position position="622"/>
    </location>
</feature>
<feature type="region of interest" description="Disordered" evidence="6">
    <location>
        <begin position="77"/>
        <end position="104"/>
    </location>
</feature>
<dbReference type="PANTHER" id="PTHR46143">
    <property type="entry name" value="CALPAIN-7"/>
    <property type="match status" value="1"/>
</dbReference>
<dbReference type="Pfam" id="PF00648">
    <property type="entry name" value="Peptidase_C2"/>
    <property type="match status" value="1"/>
</dbReference>
<dbReference type="InterPro" id="IPR036213">
    <property type="entry name" value="Calpain_III_sf"/>
</dbReference>
<evidence type="ECO:0000256" key="5">
    <source>
        <dbReference type="PROSITE-ProRule" id="PRU00239"/>
    </source>
</evidence>
<feature type="region of interest" description="Disordered" evidence="6">
    <location>
        <begin position="178"/>
        <end position="301"/>
    </location>
</feature>
<dbReference type="Proteomes" id="UP001190700">
    <property type="component" value="Unassembled WGS sequence"/>
</dbReference>
<evidence type="ECO:0000313" key="9">
    <source>
        <dbReference type="Proteomes" id="UP001190700"/>
    </source>
</evidence>
<comment type="caution">
    <text evidence="8">The sequence shown here is derived from an EMBL/GenBank/DDBJ whole genome shotgun (WGS) entry which is preliminary data.</text>
</comment>